<evidence type="ECO:0000256" key="1">
    <source>
        <dbReference type="SAM" id="Phobius"/>
    </source>
</evidence>
<protein>
    <submittedName>
        <fullName evidence="2">Uncharacterized protein</fullName>
    </submittedName>
</protein>
<feature type="transmembrane region" description="Helical" evidence="1">
    <location>
        <begin position="41"/>
        <end position="64"/>
    </location>
</feature>
<name>A0A0B7A5V8_9EUPU</name>
<gene>
    <name evidence="2" type="primary">ORF95177</name>
</gene>
<keyword evidence="1" id="KW-0472">Membrane</keyword>
<proteinExistence type="predicted"/>
<organism evidence="2">
    <name type="scientific">Arion vulgaris</name>
    <dbReference type="NCBI Taxonomy" id="1028688"/>
    <lineage>
        <taxon>Eukaryota</taxon>
        <taxon>Metazoa</taxon>
        <taxon>Spiralia</taxon>
        <taxon>Lophotrochozoa</taxon>
        <taxon>Mollusca</taxon>
        <taxon>Gastropoda</taxon>
        <taxon>Heterobranchia</taxon>
        <taxon>Euthyneura</taxon>
        <taxon>Panpulmonata</taxon>
        <taxon>Eupulmonata</taxon>
        <taxon>Stylommatophora</taxon>
        <taxon>Helicina</taxon>
        <taxon>Arionoidea</taxon>
        <taxon>Arionidae</taxon>
        <taxon>Arion</taxon>
    </lineage>
</organism>
<dbReference type="EMBL" id="HACG01028500">
    <property type="protein sequence ID" value="CEK75365.1"/>
    <property type="molecule type" value="Transcribed_RNA"/>
</dbReference>
<evidence type="ECO:0000313" key="2">
    <source>
        <dbReference type="EMBL" id="CEK75365.1"/>
    </source>
</evidence>
<keyword evidence="1" id="KW-1133">Transmembrane helix</keyword>
<accession>A0A0B7A5V8</accession>
<sequence length="65" mass="7387">MFICAVFIILLLYSVHLLVMHSRQLVIHLPHIILNIIQQTVVHMSPLYGVVYGVLVLVCLDLYAS</sequence>
<reference evidence="2" key="1">
    <citation type="submission" date="2014-12" db="EMBL/GenBank/DDBJ databases">
        <title>Insight into the proteome of Arion vulgaris.</title>
        <authorList>
            <person name="Aradska J."/>
            <person name="Bulat T."/>
            <person name="Smidak R."/>
            <person name="Sarate P."/>
            <person name="Gangsoo J."/>
            <person name="Sialana F."/>
            <person name="Bilban M."/>
            <person name="Lubec G."/>
        </authorList>
    </citation>
    <scope>NUCLEOTIDE SEQUENCE</scope>
    <source>
        <tissue evidence="2">Skin</tissue>
    </source>
</reference>
<dbReference type="AlphaFoldDB" id="A0A0B7A5V8"/>
<keyword evidence="1" id="KW-0812">Transmembrane</keyword>